<evidence type="ECO:0000313" key="4">
    <source>
        <dbReference type="Proteomes" id="UP000544107"/>
    </source>
</evidence>
<dbReference type="RefSeq" id="WP_075616944.1">
    <property type="nucleotide sequence ID" value="NZ_JACIED010000002.1"/>
</dbReference>
<dbReference type="STRING" id="887144.BJF91_05200"/>
<protein>
    <submittedName>
        <fullName evidence="2">Uncharacterized protein</fullName>
    </submittedName>
</protein>
<comment type="caution">
    <text evidence="2">The sequence shown here is derived from an EMBL/GenBank/DDBJ whole genome shotgun (WGS) entry which is preliminary data.</text>
</comment>
<dbReference type="AlphaFoldDB" id="A0A1Q8ZZM8"/>
<accession>A0A1Q8ZZM8</accession>
<evidence type="ECO:0000313" key="1">
    <source>
        <dbReference type="EMBL" id="MBB4007230.1"/>
    </source>
</evidence>
<proteinExistence type="predicted"/>
<organism evidence="2 3">
    <name type="scientific">Allorhizobium taibaishanense</name>
    <dbReference type="NCBI Taxonomy" id="887144"/>
    <lineage>
        <taxon>Bacteria</taxon>
        <taxon>Pseudomonadati</taxon>
        <taxon>Pseudomonadota</taxon>
        <taxon>Alphaproteobacteria</taxon>
        <taxon>Hyphomicrobiales</taxon>
        <taxon>Rhizobiaceae</taxon>
        <taxon>Rhizobium/Agrobacterium group</taxon>
        <taxon>Allorhizobium</taxon>
    </lineage>
</organism>
<dbReference type="EMBL" id="JACIED010000002">
    <property type="protein sequence ID" value="MBB4007230.1"/>
    <property type="molecule type" value="Genomic_DNA"/>
</dbReference>
<gene>
    <name evidence="2" type="ORF">BJF91_05200</name>
    <name evidence="1" type="ORF">GGQ71_001493</name>
</gene>
<dbReference type="Proteomes" id="UP000185598">
    <property type="component" value="Unassembled WGS sequence"/>
</dbReference>
<evidence type="ECO:0000313" key="2">
    <source>
        <dbReference type="EMBL" id="OLP47764.1"/>
    </source>
</evidence>
<evidence type="ECO:0000313" key="3">
    <source>
        <dbReference type="Proteomes" id="UP000185598"/>
    </source>
</evidence>
<dbReference type="EMBL" id="MKIN01000027">
    <property type="protein sequence ID" value="OLP47764.1"/>
    <property type="molecule type" value="Genomic_DNA"/>
</dbReference>
<name>A0A1Q8ZZM8_9HYPH</name>
<sequence>MQHSLVVVEGVHDAAFLGHLLIANGFRAIDNIVDVPDIWRDLIPKIFPDGSKLKHVVSYPDIYINAVGREQTVAIKVAGDVSILIEELQASLEILNVSEIYSIAIVADADDIGSNARFDYVKNLLHAMNESVDPRSVRGFPLVVPTDLDKFGGGAPRVGVFILPDNQRAGTLETLLCEFSAERFPLIDSAVKALIYEVDKTVPITEKYLKSFRKGAGKSKAHVSIVGNFLSPGSSLAVSLTKSDWLPTKNNEKIAPVNGFIKALFE</sequence>
<reference evidence="2 3" key="1">
    <citation type="submission" date="2016-09" db="EMBL/GenBank/DDBJ databases">
        <title>Rhizobium oryziradicis sp. nov., isolated from the root of rice.</title>
        <authorList>
            <person name="Zhao J."/>
            <person name="Zhang X."/>
        </authorList>
    </citation>
    <scope>NUCLEOTIDE SEQUENCE [LARGE SCALE GENOMIC DNA]</scope>
    <source>
        <strain evidence="2 3">14971</strain>
    </source>
</reference>
<dbReference type="Pfam" id="PF11536">
    <property type="entry name" value="DUF3226"/>
    <property type="match status" value="1"/>
</dbReference>
<reference evidence="1 4" key="2">
    <citation type="submission" date="2020-08" db="EMBL/GenBank/DDBJ databases">
        <title>Genomic Encyclopedia of Type Strains, Phase IV (KMG-IV): sequencing the most valuable type-strain genomes for metagenomic binning, comparative biology and taxonomic classification.</title>
        <authorList>
            <person name="Goeker M."/>
        </authorList>
    </citation>
    <scope>NUCLEOTIDE SEQUENCE [LARGE SCALE GENOMIC DNA]</scope>
    <source>
        <strain evidence="1 4">DSM 100021</strain>
    </source>
</reference>
<dbReference type="Proteomes" id="UP000544107">
    <property type="component" value="Unassembled WGS sequence"/>
</dbReference>
<dbReference type="OrthoDB" id="5517842at2"/>
<keyword evidence="3" id="KW-1185">Reference proteome</keyword>
<dbReference type="InterPro" id="IPR024508">
    <property type="entry name" value="DUF3226"/>
</dbReference>